<gene>
    <name evidence="2" type="primary">pol_636</name>
    <name evidence="2" type="ORF">TNCT_111871</name>
</gene>
<protein>
    <submittedName>
        <fullName evidence="2">Retrovirus-related Pol polyprotein from transposon opus</fullName>
    </submittedName>
</protein>
<dbReference type="EMBL" id="BMAO01004359">
    <property type="protein sequence ID" value="GFQ94092.1"/>
    <property type="molecule type" value="Genomic_DNA"/>
</dbReference>
<evidence type="ECO:0000313" key="2">
    <source>
        <dbReference type="EMBL" id="GFQ94092.1"/>
    </source>
</evidence>
<dbReference type="PANTHER" id="PTHR46888">
    <property type="entry name" value="ZINC KNUCKLE DOMAINCONTAINING PROTEIN-RELATED"/>
    <property type="match status" value="1"/>
</dbReference>
<sequence length="391" mass="44737">MNLLELKEKLMQSKAYLDDEQFVKDILATTVENRKKEKEYKKKEEEYRKKEKEYKNKEEEYRKKEEENIRKAEERRLEREHELALARIQETRNIGNSNGEGEVSIDKLMKAVVTLTLTVPTKSEGWNVFFNSQEKAFKHKRVPEEFQAEILLKFLGDKASNVLVFKKEEDLREYAKVKTLILKEFEPTPQGRMKNEFMQSRRNPITNSNGTDTANGEAVVARVESSYLQSESNQNIINPLKRIPIFIDSKEIDAIVDSGTQIAIVNSSLVPKLKEKEGSRIVLTPAFGKQIEAKVCHVTIYFKNYDSNLFNIVDTLVAVTNQLNVLCLVTPKIHQLLTNPAEGEIGSSGGVHEEGKALALHFETEEECIGEKTPPGHQAQEQLGEKTKEPR</sequence>
<accession>A0A8X6G2J9</accession>
<reference evidence="2" key="1">
    <citation type="submission" date="2020-07" db="EMBL/GenBank/DDBJ databases">
        <title>Multicomponent nature underlies the extraordinary mechanical properties of spider dragline silk.</title>
        <authorList>
            <person name="Kono N."/>
            <person name="Nakamura H."/>
            <person name="Mori M."/>
            <person name="Yoshida Y."/>
            <person name="Ohtoshi R."/>
            <person name="Malay A.D."/>
            <person name="Moran D.A.P."/>
            <person name="Tomita M."/>
            <person name="Numata K."/>
            <person name="Arakawa K."/>
        </authorList>
    </citation>
    <scope>NUCLEOTIDE SEQUENCE</scope>
</reference>
<feature type="region of interest" description="Disordered" evidence="1">
    <location>
        <begin position="369"/>
        <end position="391"/>
    </location>
</feature>
<comment type="caution">
    <text evidence="2">The sequence shown here is derived from an EMBL/GenBank/DDBJ whole genome shotgun (WGS) entry which is preliminary data.</text>
</comment>
<evidence type="ECO:0000256" key="1">
    <source>
        <dbReference type="SAM" id="MobiDB-lite"/>
    </source>
</evidence>
<proteinExistence type="predicted"/>
<dbReference type="AlphaFoldDB" id="A0A8X6G2J9"/>
<dbReference type="Proteomes" id="UP000887116">
    <property type="component" value="Unassembled WGS sequence"/>
</dbReference>
<organism evidence="2 3">
    <name type="scientific">Trichonephila clavata</name>
    <name type="common">Joro spider</name>
    <name type="synonym">Nephila clavata</name>
    <dbReference type="NCBI Taxonomy" id="2740835"/>
    <lineage>
        <taxon>Eukaryota</taxon>
        <taxon>Metazoa</taxon>
        <taxon>Ecdysozoa</taxon>
        <taxon>Arthropoda</taxon>
        <taxon>Chelicerata</taxon>
        <taxon>Arachnida</taxon>
        <taxon>Araneae</taxon>
        <taxon>Araneomorphae</taxon>
        <taxon>Entelegynae</taxon>
        <taxon>Araneoidea</taxon>
        <taxon>Nephilidae</taxon>
        <taxon>Trichonephila</taxon>
    </lineage>
</organism>
<dbReference type="PANTHER" id="PTHR46888:SF1">
    <property type="entry name" value="RIBONUCLEASE H"/>
    <property type="match status" value="1"/>
</dbReference>
<evidence type="ECO:0000313" key="3">
    <source>
        <dbReference type="Proteomes" id="UP000887116"/>
    </source>
</evidence>
<name>A0A8X6G2J9_TRICU</name>
<keyword evidence="3" id="KW-1185">Reference proteome</keyword>
<feature type="region of interest" description="Disordered" evidence="1">
    <location>
        <begin position="34"/>
        <end position="68"/>
    </location>
</feature>
<dbReference type="OrthoDB" id="10523411at2759"/>